<keyword evidence="2" id="KW-0645">Protease</keyword>
<name>A0A1M6G5T1_9FLAO</name>
<dbReference type="Pfam" id="PF00144">
    <property type="entry name" value="Beta-lactamase"/>
    <property type="match status" value="1"/>
</dbReference>
<dbReference type="InterPro" id="IPR001466">
    <property type="entry name" value="Beta-lactam-related"/>
</dbReference>
<evidence type="ECO:0000313" key="2">
    <source>
        <dbReference type="EMBL" id="SHJ05305.1"/>
    </source>
</evidence>
<dbReference type="InterPro" id="IPR050491">
    <property type="entry name" value="AmpC-like"/>
</dbReference>
<organism evidence="2 3">
    <name type="scientific">Aquimarina spongiae</name>
    <dbReference type="NCBI Taxonomy" id="570521"/>
    <lineage>
        <taxon>Bacteria</taxon>
        <taxon>Pseudomonadati</taxon>
        <taxon>Bacteroidota</taxon>
        <taxon>Flavobacteriia</taxon>
        <taxon>Flavobacteriales</taxon>
        <taxon>Flavobacteriaceae</taxon>
        <taxon>Aquimarina</taxon>
    </lineage>
</organism>
<dbReference type="RefSeq" id="WP_084549505.1">
    <property type="nucleotide sequence ID" value="NZ_FQYP01000005.1"/>
</dbReference>
<dbReference type="Gene3D" id="3.40.710.10">
    <property type="entry name" value="DD-peptidase/beta-lactamase superfamily"/>
    <property type="match status" value="1"/>
</dbReference>
<dbReference type="OrthoDB" id="9793489at2"/>
<evidence type="ECO:0000259" key="1">
    <source>
        <dbReference type="Pfam" id="PF00144"/>
    </source>
</evidence>
<sequence>MQKTITTLLLFVTVITQSQIVNTQKLDSFLTHLSQKNKAMGSLSIHKAGNEVYARSIGYADVAEKLLANSETKYRIGSITKTFTAALIMQLIDEGKLTLDTPLSTYFPQMPNADKITIEHLLRHRSGLFNITGDKDFRQWMLRPNTRAEMLDRMVEKEIQFKPNKKAKYSNTNYLLLGYILEDIENKSYAEILKSRIVMPCDLKNTSYGGKIDVANNEANSYVLHADWVAQPETDMSVPAAAGAIISTPKDVAIFYDRLFKGKLISDKSLDEMKRLVDRFGLGLMEFPYTDGENYGHSGGIDGFQSIAIYIPENELIITYLSNGVVLGLTDILMGVAKIYFGAPYEFPEFKPPLALKTEELDSYLGVYKANKFPHQIKITKEDTLLIVNAKNGPTFPVESYEKDVFKSDQTGVQIEFFPEQDKMVLHLGAKTTELIRE</sequence>
<keyword evidence="2" id="KW-0121">Carboxypeptidase</keyword>
<gene>
    <name evidence="2" type="ORF">SAMN04488508_10592</name>
</gene>
<dbReference type="GO" id="GO:0004180">
    <property type="term" value="F:carboxypeptidase activity"/>
    <property type="evidence" value="ECO:0007669"/>
    <property type="project" value="UniProtKB-KW"/>
</dbReference>
<accession>A0A1M6G5T1</accession>
<dbReference type="PANTHER" id="PTHR46825">
    <property type="entry name" value="D-ALANYL-D-ALANINE-CARBOXYPEPTIDASE/ENDOPEPTIDASE AMPH"/>
    <property type="match status" value="1"/>
</dbReference>
<dbReference type="STRING" id="570521.SAMN04488508_10592"/>
<keyword evidence="3" id="KW-1185">Reference proteome</keyword>
<evidence type="ECO:0000313" key="3">
    <source>
        <dbReference type="Proteomes" id="UP000184432"/>
    </source>
</evidence>
<dbReference type="InterPro" id="IPR012338">
    <property type="entry name" value="Beta-lactam/transpept-like"/>
</dbReference>
<dbReference type="PANTHER" id="PTHR46825:SF7">
    <property type="entry name" value="D-ALANYL-D-ALANINE CARBOXYPEPTIDASE"/>
    <property type="match status" value="1"/>
</dbReference>
<dbReference type="Proteomes" id="UP000184432">
    <property type="component" value="Unassembled WGS sequence"/>
</dbReference>
<dbReference type="AlphaFoldDB" id="A0A1M6G5T1"/>
<reference evidence="3" key="1">
    <citation type="submission" date="2016-11" db="EMBL/GenBank/DDBJ databases">
        <authorList>
            <person name="Varghese N."/>
            <person name="Submissions S."/>
        </authorList>
    </citation>
    <scope>NUCLEOTIDE SEQUENCE [LARGE SCALE GENOMIC DNA]</scope>
    <source>
        <strain evidence="3">DSM 22623</strain>
    </source>
</reference>
<dbReference type="EMBL" id="FQYP01000005">
    <property type="protein sequence ID" value="SHJ05305.1"/>
    <property type="molecule type" value="Genomic_DNA"/>
</dbReference>
<dbReference type="SUPFAM" id="SSF56601">
    <property type="entry name" value="beta-lactamase/transpeptidase-like"/>
    <property type="match status" value="1"/>
</dbReference>
<feature type="domain" description="Beta-lactamase-related" evidence="1">
    <location>
        <begin position="42"/>
        <end position="325"/>
    </location>
</feature>
<protein>
    <submittedName>
        <fullName evidence="2">D-alanyl-D-alanine carboxypeptidase</fullName>
    </submittedName>
</protein>
<keyword evidence="2" id="KW-0378">Hydrolase</keyword>
<proteinExistence type="predicted"/>